<comment type="catalytic activity">
    <reaction evidence="6">
        <text>guanosine(527) in 16S rRNA + S-adenosyl-L-methionine = N(7)-methylguanosine(527) in 16S rRNA + S-adenosyl-L-homocysteine</text>
        <dbReference type="Rhea" id="RHEA:42732"/>
        <dbReference type="Rhea" id="RHEA-COMP:10209"/>
        <dbReference type="Rhea" id="RHEA-COMP:10210"/>
        <dbReference type="ChEBI" id="CHEBI:57856"/>
        <dbReference type="ChEBI" id="CHEBI:59789"/>
        <dbReference type="ChEBI" id="CHEBI:74269"/>
        <dbReference type="ChEBI" id="CHEBI:74480"/>
        <dbReference type="EC" id="2.1.1.170"/>
    </reaction>
</comment>
<keyword evidence="1 6" id="KW-0963">Cytoplasm</keyword>
<organism evidence="7 8">
    <name type="scientific">Sphingorhabdus lacus</name>
    <dbReference type="NCBI Taxonomy" id="392610"/>
    <lineage>
        <taxon>Bacteria</taxon>
        <taxon>Pseudomonadati</taxon>
        <taxon>Pseudomonadota</taxon>
        <taxon>Alphaproteobacteria</taxon>
        <taxon>Sphingomonadales</taxon>
        <taxon>Sphingomonadaceae</taxon>
        <taxon>Sphingorhabdus</taxon>
    </lineage>
</organism>
<comment type="similarity">
    <text evidence="6">Belongs to the methyltransferase superfamily. RNA methyltransferase RsmG family.</text>
</comment>
<feature type="binding site" evidence="6">
    <location>
        <begin position="129"/>
        <end position="130"/>
    </location>
    <ligand>
        <name>S-adenosyl-L-methionine</name>
        <dbReference type="ChEBI" id="CHEBI:59789"/>
    </ligand>
</feature>
<keyword evidence="8" id="KW-1185">Reference proteome</keyword>
<dbReference type="HAMAP" id="MF_00074">
    <property type="entry name" value="16SrRNA_methyltr_G"/>
    <property type="match status" value="1"/>
</dbReference>
<dbReference type="NCBIfam" id="TIGR00138">
    <property type="entry name" value="rsmG_gidB"/>
    <property type="match status" value="1"/>
</dbReference>
<feature type="binding site" evidence="6">
    <location>
        <position position="140"/>
    </location>
    <ligand>
        <name>S-adenosyl-L-methionine</name>
        <dbReference type="ChEBI" id="CHEBI:59789"/>
    </ligand>
</feature>
<dbReference type="GO" id="GO:0005829">
    <property type="term" value="C:cytosol"/>
    <property type="evidence" value="ECO:0007669"/>
    <property type="project" value="TreeGrafter"/>
</dbReference>
<dbReference type="SUPFAM" id="SSF53335">
    <property type="entry name" value="S-adenosyl-L-methionine-dependent methyltransferases"/>
    <property type="match status" value="1"/>
</dbReference>
<evidence type="ECO:0000256" key="6">
    <source>
        <dbReference type="HAMAP-Rule" id="MF_00074"/>
    </source>
</evidence>
<comment type="function">
    <text evidence="6">Specifically methylates the N7 position of guanine in position 527 of 16S rRNA.</text>
</comment>
<evidence type="ECO:0000256" key="4">
    <source>
        <dbReference type="ARBA" id="ARBA00022679"/>
    </source>
</evidence>
<proteinExistence type="inferred from homology"/>
<keyword evidence="4 6" id="KW-0808">Transferase</keyword>
<dbReference type="InterPro" id="IPR003682">
    <property type="entry name" value="rRNA_ssu_MeTfrase_G"/>
</dbReference>
<dbReference type="Pfam" id="PF02527">
    <property type="entry name" value="GidB"/>
    <property type="match status" value="1"/>
</dbReference>
<dbReference type="EC" id="2.1.1.170" evidence="6"/>
<feature type="binding site" evidence="6">
    <location>
        <position position="80"/>
    </location>
    <ligand>
        <name>S-adenosyl-L-methionine</name>
        <dbReference type="ChEBI" id="CHEBI:59789"/>
    </ligand>
</feature>
<name>A0A6I6LBG9_9SPHN</name>
<dbReference type="PANTHER" id="PTHR31760">
    <property type="entry name" value="S-ADENOSYL-L-METHIONINE-DEPENDENT METHYLTRANSFERASES SUPERFAMILY PROTEIN"/>
    <property type="match status" value="1"/>
</dbReference>
<sequence>MTEAEARHWLEEHFTVSRETWEKLEAFIAFLKREAESQNLISASTLDHIWDRHIVDSAQLLRFCPDGSQAWIDLGSGAGFPGLVVALLSSHRVTLVESRGRRIEYLQRAIALLDLESQVTVAGMPLERVETAPYSVISARAFAPLDKLFDLAARFSTNKTLWLLPKGRNAAKEWDGVKSVWEGEFRIESSVTDAEAGILVGHLTGKDEKHTAAAAKRHQRR</sequence>
<dbReference type="OrthoDB" id="9808773at2"/>
<comment type="subcellular location">
    <subcellularLocation>
        <location evidence="6">Cytoplasm</location>
    </subcellularLocation>
</comment>
<protein>
    <recommendedName>
        <fullName evidence="6">Ribosomal RNA small subunit methyltransferase G</fullName>
        <ecNumber evidence="6">2.1.1.170</ecNumber>
    </recommendedName>
    <alternativeName>
        <fullName evidence="6">16S rRNA 7-methylguanosine methyltransferase</fullName>
        <shortName evidence="6">16S rRNA m7G methyltransferase</shortName>
    </alternativeName>
</protein>
<dbReference type="KEGG" id="slaa:EUU25_12630"/>
<dbReference type="GO" id="GO:0070043">
    <property type="term" value="F:rRNA (guanine-N7-)-methyltransferase activity"/>
    <property type="evidence" value="ECO:0007669"/>
    <property type="project" value="UniProtKB-UniRule"/>
</dbReference>
<feature type="binding site" evidence="6">
    <location>
        <position position="75"/>
    </location>
    <ligand>
        <name>S-adenosyl-L-methionine</name>
        <dbReference type="ChEBI" id="CHEBI:59789"/>
    </ligand>
</feature>
<evidence type="ECO:0000256" key="1">
    <source>
        <dbReference type="ARBA" id="ARBA00022490"/>
    </source>
</evidence>
<dbReference type="InterPro" id="IPR029063">
    <property type="entry name" value="SAM-dependent_MTases_sf"/>
</dbReference>
<accession>A0A6I6LBG9</accession>
<dbReference type="PANTHER" id="PTHR31760:SF0">
    <property type="entry name" value="S-ADENOSYL-L-METHIONINE-DEPENDENT METHYLTRANSFERASES SUPERFAMILY PROTEIN"/>
    <property type="match status" value="1"/>
</dbReference>
<dbReference type="Proteomes" id="UP000428803">
    <property type="component" value="Chromosome"/>
</dbReference>
<evidence type="ECO:0000313" key="8">
    <source>
        <dbReference type="Proteomes" id="UP000428803"/>
    </source>
</evidence>
<evidence type="ECO:0000256" key="2">
    <source>
        <dbReference type="ARBA" id="ARBA00022552"/>
    </source>
</evidence>
<keyword evidence="3 6" id="KW-0489">Methyltransferase</keyword>
<evidence type="ECO:0000256" key="5">
    <source>
        <dbReference type="ARBA" id="ARBA00022691"/>
    </source>
</evidence>
<dbReference type="RefSeq" id="WP_158901512.1">
    <property type="nucleotide sequence ID" value="NZ_CP035733.1"/>
</dbReference>
<reference evidence="8" key="1">
    <citation type="submission" date="2019-01" db="EMBL/GenBank/DDBJ databases">
        <title>Sphingorhabdus lacus sp.nov., isolated from an oligotrophic freshwater lake.</title>
        <authorList>
            <person name="Park M."/>
        </authorList>
    </citation>
    <scope>NUCLEOTIDE SEQUENCE [LARGE SCALE GENOMIC DNA]</scope>
    <source>
        <strain evidence="8">IMCC1753</strain>
    </source>
</reference>
<keyword evidence="2 6" id="KW-0698">rRNA processing</keyword>
<evidence type="ECO:0000256" key="3">
    <source>
        <dbReference type="ARBA" id="ARBA00022603"/>
    </source>
</evidence>
<evidence type="ECO:0000313" key="7">
    <source>
        <dbReference type="EMBL" id="QGY81386.1"/>
    </source>
</evidence>
<dbReference type="Gene3D" id="3.40.50.150">
    <property type="entry name" value="Vaccinia Virus protein VP39"/>
    <property type="match status" value="1"/>
</dbReference>
<dbReference type="AlphaFoldDB" id="A0A6I6LBG9"/>
<gene>
    <name evidence="6 7" type="primary">rsmG</name>
    <name evidence="7" type="ORF">EUU25_12630</name>
</gene>
<keyword evidence="5 6" id="KW-0949">S-adenosyl-L-methionine</keyword>
<dbReference type="EMBL" id="CP035733">
    <property type="protein sequence ID" value="QGY81386.1"/>
    <property type="molecule type" value="Genomic_DNA"/>
</dbReference>
<comment type="caution">
    <text evidence="6">Lacks conserved residue(s) required for the propagation of feature annotation.</text>
</comment>